<dbReference type="AlphaFoldDB" id="A0A9W9AI65"/>
<feature type="compositionally biased region" description="Low complexity" evidence="8">
    <location>
        <begin position="379"/>
        <end position="393"/>
    </location>
</feature>
<evidence type="ECO:0000256" key="3">
    <source>
        <dbReference type="ARBA" id="ARBA00022723"/>
    </source>
</evidence>
<reference evidence="10" key="1">
    <citation type="submission" date="2022-08" db="EMBL/GenBank/DDBJ databases">
        <title>A Global Phylogenomic Analysis of the Shiitake Genus Lentinula.</title>
        <authorList>
            <consortium name="DOE Joint Genome Institute"/>
            <person name="Sierra-Patev S."/>
            <person name="Min B."/>
            <person name="Naranjo-Ortiz M."/>
            <person name="Looney B."/>
            <person name="Konkel Z."/>
            <person name="Slot J.C."/>
            <person name="Sakamoto Y."/>
            <person name="Steenwyk J.L."/>
            <person name="Rokas A."/>
            <person name="Carro J."/>
            <person name="Camarero S."/>
            <person name="Ferreira P."/>
            <person name="Molpeceres G."/>
            <person name="Ruiz-Duenas F.J."/>
            <person name="Serrano A."/>
            <person name="Henrissat B."/>
            <person name="Drula E."/>
            <person name="Hughes K.W."/>
            <person name="Mata J.L."/>
            <person name="Ishikawa N.K."/>
            <person name="Vargas-Isla R."/>
            <person name="Ushijima S."/>
            <person name="Smith C.A."/>
            <person name="Ahrendt S."/>
            <person name="Andreopoulos W."/>
            <person name="He G."/>
            <person name="Labutti K."/>
            <person name="Lipzen A."/>
            <person name="Ng V."/>
            <person name="Riley R."/>
            <person name="Sandor L."/>
            <person name="Barry K."/>
            <person name="Martinez A.T."/>
            <person name="Xiao Y."/>
            <person name="Gibbons J.G."/>
            <person name="Terashima K."/>
            <person name="Grigoriev I.V."/>
            <person name="Hibbett D.S."/>
        </authorList>
    </citation>
    <scope>NUCLEOTIDE SEQUENCE</scope>
    <source>
        <strain evidence="10">JLM2183</strain>
    </source>
</reference>
<evidence type="ECO:0000256" key="2">
    <source>
        <dbReference type="ARBA" id="ARBA00007497"/>
    </source>
</evidence>
<comment type="similarity">
    <text evidence="2">Belongs to the ZCCHC8 family.</text>
</comment>
<dbReference type="InterPro" id="IPR006568">
    <property type="entry name" value="PSP_pro-rich"/>
</dbReference>
<dbReference type="GO" id="GO:0008270">
    <property type="term" value="F:zinc ion binding"/>
    <property type="evidence" value="ECO:0007669"/>
    <property type="project" value="UniProtKB-KW"/>
</dbReference>
<evidence type="ECO:0000256" key="1">
    <source>
        <dbReference type="ARBA" id="ARBA00004642"/>
    </source>
</evidence>
<keyword evidence="4 7" id="KW-0863">Zinc-finger</keyword>
<evidence type="ECO:0000256" key="7">
    <source>
        <dbReference type="PROSITE-ProRule" id="PRU00047"/>
    </source>
</evidence>
<dbReference type="GO" id="GO:0071013">
    <property type="term" value="C:catalytic step 2 spliceosome"/>
    <property type="evidence" value="ECO:0007669"/>
    <property type="project" value="TreeGrafter"/>
</dbReference>
<evidence type="ECO:0000256" key="6">
    <source>
        <dbReference type="ARBA" id="ARBA00023242"/>
    </source>
</evidence>
<evidence type="ECO:0000256" key="8">
    <source>
        <dbReference type="SAM" id="MobiDB-lite"/>
    </source>
</evidence>
<feature type="domain" description="CCHC-type" evidence="9">
    <location>
        <begin position="119"/>
        <end position="134"/>
    </location>
</feature>
<keyword evidence="3" id="KW-0479">Metal-binding</keyword>
<dbReference type="Proteomes" id="UP001150266">
    <property type="component" value="Unassembled WGS sequence"/>
</dbReference>
<keyword evidence="11" id="KW-1185">Reference proteome</keyword>
<dbReference type="InterPro" id="IPR052115">
    <property type="entry name" value="NEXT_complex_subunit_ZCCHC8"/>
</dbReference>
<feature type="compositionally biased region" description="Acidic residues" evidence="8">
    <location>
        <begin position="405"/>
        <end position="415"/>
    </location>
</feature>
<comment type="caution">
    <text evidence="10">The sequence shown here is derived from an EMBL/GenBank/DDBJ whole genome shotgun (WGS) entry which is preliminary data.</text>
</comment>
<organism evidence="10 11">
    <name type="scientific">Lentinula aciculospora</name>
    <dbReference type="NCBI Taxonomy" id="153920"/>
    <lineage>
        <taxon>Eukaryota</taxon>
        <taxon>Fungi</taxon>
        <taxon>Dikarya</taxon>
        <taxon>Basidiomycota</taxon>
        <taxon>Agaricomycotina</taxon>
        <taxon>Agaricomycetes</taxon>
        <taxon>Agaricomycetidae</taxon>
        <taxon>Agaricales</taxon>
        <taxon>Marasmiineae</taxon>
        <taxon>Omphalotaceae</taxon>
        <taxon>Lentinula</taxon>
    </lineage>
</organism>
<protein>
    <recommendedName>
        <fullName evidence="9">CCHC-type domain-containing protein</fullName>
    </recommendedName>
</protein>
<comment type="subcellular location">
    <subcellularLocation>
        <location evidence="1">Nucleus</location>
        <location evidence="1">Nucleoplasm</location>
    </subcellularLocation>
</comment>
<feature type="compositionally biased region" description="Pro residues" evidence="8">
    <location>
        <begin position="337"/>
        <end position="378"/>
    </location>
</feature>
<dbReference type="OrthoDB" id="429967at2759"/>
<gene>
    <name evidence="10" type="ORF">J3R30DRAFT_3457209</name>
</gene>
<evidence type="ECO:0000313" key="10">
    <source>
        <dbReference type="EMBL" id="KAJ4482180.1"/>
    </source>
</evidence>
<evidence type="ECO:0000313" key="11">
    <source>
        <dbReference type="Proteomes" id="UP001150266"/>
    </source>
</evidence>
<evidence type="ECO:0000259" key="9">
    <source>
        <dbReference type="PROSITE" id="PS50158"/>
    </source>
</evidence>
<dbReference type="GO" id="GO:0005654">
    <property type="term" value="C:nucleoplasm"/>
    <property type="evidence" value="ECO:0007669"/>
    <property type="project" value="UniProtKB-SubCell"/>
</dbReference>
<name>A0A9W9AI65_9AGAR</name>
<sequence length="415" mass="45865">MAQNLIAIYPATISPGYYQYSGPRPGKVEAKICLLDPGSERSIESLGPTKYLGETYLKNSNYSEFFSALPSEHLFFIDTSLAYEEHPPPNSGLYARNSDDILGAISEEVEEIQFISPHCFNCGSSSHMVNACPEQFDRALVSLSRQMSEFYRDLFSLDRIGGDFSARIYSVEGWKSVRLAWIDAFKPGEIKGQDLRDALDLIPGEDDSQAQVEWLQNMAIWGYPPGWINRRDPKESIKERILSQCVGDADEDSQSFYLFGEDGNSEMVAGQSKDSSNAIECSVNQTPKRWAFYPPLQFSSSILPVYNGMALPPLESETQSFSYISFSAVLHPSFLSPPPPAEPPPPLPPLPPPESPPPLPPLPLTELPTKPPFLPPSSPALLTLSLTPTTYLPASPPLRLSVTTDDSDMDMSDED</sequence>
<feature type="region of interest" description="Disordered" evidence="8">
    <location>
        <begin position="337"/>
        <end position="415"/>
    </location>
</feature>
<dbReference type="PANTHER" id="PTHR13316:SF0">
    <property type="entry name" value="ZINC FINGER CCHC DOMAIN-CONTAINING PROTEIN 8"/>
    <property type="match status" value="1"/>
</dbReference>
<proteinExistence type="inferred from homology"/>
<dbReference type="PROSITE" id="PS50158">
    <property type="entry name" value="ZF_CCHC"/>
    <property type="match status" value="1"/>
</dbReference>
<accession>A0A9W9AI65</accession>
<dbReference type="Pfam" id="PF04046">
    <property type="entry name" value="PSP"/>
    <property type="match status" value="1"/>
</dbReference>
<keyword evidence="5" id="KW-0862">Zinc</keyword>
<dbReference type="InterPro" id="IPR001878">
    <property type="entry name" value="Znf_CCHC"/>
</dbReference>
<evidence type="ECO:0000256" key="5">
    <source>
        <dbReference type="ARBA" id="ARBA00022833"/>
    </source>
</evidence>
<dbReference type="GO" id="GO:0003723">
    <property type="term" value="F:RNA binding"/>
    <property type="evidence" value="ECO:0007669"/>
    <property type="project" value="TreeGrafter"/>
</dbReference>
<dbReference type="PANTHER" id="PTHR13316">
    <property type="entry name" value="ZINC FINGER, CCHC DOMAIN CONTAINING 8"/>
    <property type="match status" value="1"/>
</dbReference>
<keyword evidence="6" id="KW-0539">Nucleus</keyword>
<evidence type="ECO:0000256" key="4">
    <source>
        <dbReference type="ARBA" id="ARBA00022771"/>
    </source>
</evidence>
<dbReference type="EMBL" id="JAOTPV010000005">
    <property type="protein sequence ID" value="KAJ4482180.1"/>
    <property type="molecule type" value="Genomic_DNA"/>
</dbReference>